<keyword evidence="1" id="KW-0472">Membrane</keyword>
<dbReference type="AlphaFoldDB" id="A0A1A7BW51"/>
<evidence type="ECO:0000256" key="1">
    <source>
        <dbReference type="SAM" id="Phobius"/>
    </source>
</evidence>
<accession>A0A1A7BW51</accession>
<dbReference type="RefSeq" id="WP_082989109.1">
    <property type="nucleotide sequence ID" value="NZ_LOCQ01000061.1"/>
</dbReference>
<keyword evidence="1" id="KW-1133">Transmembrane helix</keyword>
<evidence type="ECO:0000313" key="4">
    <source>
        <dbReference type="EMBL" id="OBV36974.1"/>
    </source>
</evidence>
<feature type="domain" description="FecR N-terminal" evidence="3">
    <location>
        <begin position="17"/>
        <end position="58"/>
    </location>
</feature>
<gene>
    <name evidence="4" type="ORF">ASR47_100225</name>
</gene>
<dbReference type="InterPro" id="IPR006860">
    <property type="entry name" value="FecR"/>
</dbReference>
<dbReference type="OrthoDB" id="1100567at2"/>
<feature type="transmembrane region" description="Helical" evidence="1">
    <location>
        <begin position="91"/>
        <end position="108"/>
    </location>
</feature>
<sequence length="323" mass="35241">MSEMSVNPSDVEDPHLEAAAEWFVSLAEEGGAEALRRWQLWHDAAPAHQQAWAKVERLQSLLAGAPLQAAHVLRVPVREAQKRERRSRRQLMACIGVAFTTGMGWALLPAAPERAPIRWLASARGERRLVTLPDGGLAWLGSNTRVGLAYDGQRRDIYLAQGVLQLTTGSDARQRPLRIVSRDGVVRPLGTRLTISQFAAHTVLTVQQHAAQVQAPGGTMATVRAGQRVRFASTGCGRVQQATVADDAWTRGLLMALDMPLPEFAAQFALYSGQAVEVAPALASRRVSGTYQIDAPERSLATLAEVLDLRAERSASGWRLRPR</sequence>
<keyword evidence="1 4" id="KW-0812">Transmembrane</keyword>
<dbReference type="PANTHER" id="PTHR30273">
    <property type="entry name" value="PERIPLASMIC SIGNAL SENSOR AND SIGMA FACTOR ACTIVATOR FECR-RELATED"/>
    <property type="match status" value="1"/>
</dbReference>
<dbReference type="GO" id="GO:0016989">
    <property type="term" value="F:sigma factor antagonist activity"/>
    <property type="evidence" value="ECO:0007669"/>
    <property type="project" value="TreeGrafter"/>
</dbReference>
<dbReference type="Gene3D" id="2.60.120.1440">
    <property type="match status" value="1"/>
</dbReference>
<dbReference type="InterPro" id="IPR032623">
    <property type="entry name" value="FecR_N"/>
</dbReference>
<dbReference type="InterPro" id="IPR012373">
    <property type="entry name" value="Ferrdict_sens_TM"/>
</dbReference>
<feature type="domain" description="FecR protein" evidence="2">
    <location>
        <begin position="122"/>
        <end position="208"/>
    </location>
</feature>
<keyword evidence="5" id="KW-1185">Reference proteome</keyword>
<dbReference type="EMBL" id="LOCQ01000061">
    <property type="protein sequence ID" value="OBV36974.1"/>
    <property type="molecule type" value="Genomic_DNA"/>
</dbReference>
<dbReference type="Proteomes" id="UP000092713">
    <property type="component" value="Unassembled WGS sequence"/>
</dbReference>
<comment type="caution">
    <text evidence="4">The sequence shown here is derived from an EMBL/GenBank/DDBJ whole genome shotgun (WGS) entry which is preliminary data.</text>
</comment>
<reference evidence="4 5" key="1">
    <citation type="submission" date="2016-04" db="EMBL/GenBank/DDBJ databases">
        <title>Draft genome sequence of Janthinobacterium psychrotolerans sp. nov., isolated from freshwater sediments in Denmark.</title>
        <authorList>
            <person name="Gong X."/>
            <person name="Skrivergaard S."/>
            <person name="Korsgaard B.S."/>
            <person name="Schreiber L."/>
            <person name="Marshall I.P."/>
            <person name="Finster K."/>
            <person name="Schramm A."/>
        </authorList>
    </citation>
    <scope>NUCLEOTIDE SEQUENCE [LARGE SCALE GENOMIC DNA]</scope>
    <source>
        <strain evidence="4 5">S3-2</strain>
    </source>
</reference>
<protein>
    <submittedName>
        <fullName evidence="4">Transmembrane sensor</fullName>
    </submittedName>
</protein>
<evidence type="ECO:0000259" key="2">
    <source>
        <dbReference type="Pfam" id="PF04773"/>
    </source>
</evidence>
<proteinExistence type="predicted"/>
<dbReference type="Pfam" id="PF04773">
    <property type="entry name" value="FecR"/>
    <property type="match status" value="1"/>
</dbReference>
<dbReference type="Pfam" id="PF16220">
    <property type="entry name" value="DUF4880"/>
    <property type="match status" value="1"/>
</dbReference>
<dbReference type="PANTHER" id="PTHR30273:SF2">
    <property type="entry name" value="PROTEIN FECR"/>
    <property type="match status" value="1"/>
</dbReference>
<evidence type="ECO:0000259" key="3">
    <source>
        <dbReference type="Pfam" id="PF16220"/>
    </source>
</evidence>
<name>A0A1A7BW51_9BURK</name>
<dbReference type="STRING" id="1747903.ASR47_100225"/>
<evidence type="ECO:0000313" key="5">
    <source>
        <dbReference type="Proteomes" id="UP000092713"/>
    </source>
</evidence>
<organism evidence="4 5">
    <name type="scientific">Janthinobacterium psychrotolerans</name>
    <dbReference type="NCBI Taxonomy" id="1747903"/>
    <lineage>
        <taxon>Bacteria</taxon>
        <taxon>Pseudomonadati</taxon>
        <taxon>Pseudomonadota</taxon>
        <taxon>Betaproteobacteria</taxon>
        <taxon>Burkholderiales</taxon>
        <taxon>Oxalobacteraceae</taxon>
        <taxon>Janthinobacterium</taxon>
    </lineage>
</organism>
<dbReference type="PIRSF" id="PIRSF018266">
    <property type="entry name" value="FecR"/>
    <property type="match status" value="1"/>
</dbReference>